<proteinExistence type="predicted"/>
<dbReference type="Gene3D" id="3.40.50.150">
    <property type="entry name" value="Vaccinia Virus protein VP39"/>
    <property type="match status" value="1"/>
</dbReference>
<dbReference type="Pfam" id="PF10094">
    <property type="entry name" value="DUF2332"/>
    <property type="match status" value="1"/>
</dbReference>
<comment type="caution">
    <text evidence="1">The sequence shown here is derived from an EMBL/GenBank/DDBJ whole genome shotgun (WGS) entry which is preliminary data.</text>
</comment>
<dbReference type="AlphaFoldDB" id="A0A1F8BP12"/>
<dbReference type="EMBL" id="MGHH01000007">
    <property type="protein sequence ID" value="OGM65018.1"/>
    <property type="molecule type" value="Genomic_DNA"/>
</dbReference>
<dbReference type="InterPro" id="IPR029063">
    <property type="entry name" value="SAM-dependent_MTases_sf"/>
</dbReference>
<dbReference type="SUPFAM" id="SSF53335">
    <property type="entry name" value="S-adenosyl-L-methionine-dependent methyltransferases"/>
    <property type="match status" value="1"/>
</dbReference>
<evidence type="ECO:0000313" key="2">
    <source>
        <dbReference type="Proteomes" id="UP000176725"/>
    </source>
</evidence>
<organism evidence="1 2">
    <name type="scientific">Candidatus Woesebacteria bacterium RIFCSPLOWO2_01_FULL_39_25</name>
    <dbReference type="NCBI Taxonomy" id="1802521"/>
    <lineage>
        <taxon>Bacteria</taxon>
        <taxon>Candidatus Woeseibacteriota</taxon>
    </lineage>
</organism>
<dbReference type="Proteomes" id="UP000176725">
    <property type="component" value="Unassembled WGS sequence"/>
</dbReference>
<dbReference type="InterPro" id="IPR011200">
    <property type="entry name" value="UCP012608"/>
</dbReference>
<accession>A0A1F8BP12</accession>
<gene>
    <name evidence="1" type="ORF">A2893_05170</name>
</gene>
<reference evidence="1 2" key="1">
    <citation type="journal article" date="2016" name="Nat. Commun.">
        <title>Thousands of microbial genomes shed light on interconnected biogeochemical processes in an aquifer system.</title>
        <authorList>
            <person name="Anantharaman K."/>
            <person name="Brown C.T."/>
            <person name="Hug L.A."/>
            <person name="Sharon I."/>
            <person name="Castelle C.J."/>
            <person name="Probst A.J."/>
            <person name="Thomas B.C."/>
            <person name="Singh A."/>
            <person name="Wilkins M.J."/>
            <person name="Karaoz U."/>
            <person name="Brodie E.L."/>
            <person name="Williams K.H."/>
            <person name="Hubbard S.S."/>
            <person name="Banfield J.F."/>
        </authorList>
    </citation>
    <scope>NUCLEOTIDE SEQUENCE [LARGE SCALE GENOMIC DNA]</scope>
</reference>
<sequence length="342" mass="38362">MGEFSEQIIHEANRLAIEDPRRNLGIALGDLIGTESPTRDTMLDVLASRQQFTPEHLPPLLFSSLQYLALKDHADISGFATMNPEQWKKYIEGTVNTHRLDLTKLLKERNVQSFILRRYFPAKLLARVAYGDSTVSMLDIGSSLNLGLAAVAGDNSGEMFNGIELNGVPKNLYSGRVNLASGIGVDLFEPDKEWVKACIWPGHEDERDTIERASASLRDRTPQLSFRKLDALKMGEVPDLQDRFDIAVASGMIYQLQPDLKDKFLDAVRKVTKRKGFLLVNDYPPDVNAKDSFTYSTEVFPIVDGSIQTPLKILKAESPFYRKIKLGADFQQFVDSHTKKAL</sequence>
<name>A0A1F8BP12_9BACT</name>
<evidence type="ECO:0000313" key="1">
    <source>
        <dbReference type="EMBL" id="OGM65018.1"/>
    </source>
</evidence>
<protein>
    <submittedName>
        <fullName evidence="1">Uncharacterized protein</fullName>
    </submittedName>
</protein>